<sequence length="319" mass="34859">MKQRMIKTRTLDMNILEAGEGPLVVLCHGFPETSHAWRHQIAALAEAGFHAVAPDMRGYGQTEAPQDWAQFTVFDLVANMVALVDALGEDKATIIGNDWGATIAWQAALLRPDRFHKVVAMGVPLMGQPPVAPSAIFPATDDALLYALYFQRDEARVELDKNPETTLRKIYYAASGEAGPRLPGDATPNPFGMVSRKRGLLADLPDRPVSWLTESDWEVLVSAFTASGYAGGLNYYKNLDRNWQLQHAFSGLKVIVPALFMVGERDTGLAIPGMKEMIDAMPSLAPALQKSQIIPGAGHWLPQEAPEVVNKAIIEFLNG</sequence>
<evidence type="ECO:0000313" key="3">
    <source>
        <dbReference type="EMBL" id="SCX19223.1"/>
    </source>
</evidence>
<dbReference type="PANTHER" id="PTHR43329">
    <property type="entry name" value="EPOXIDE HYDROLASE"/>
    <property type="match status" value="1"/>
</dbReference>
<evidence type="ECO:0000259" key="2">
    <source>
        <dbReference type="Pfam" id="PF00561"/>
    </source>
</evidence>
<dbReference type="SUPFAM" id="SSF53474">
    <property type="entry name" value="alpha/beta-Hydrolases"/>
    <property type="match status" value="1"/>
</dbReference>
<dbReference type="EMBL" id="FMUE01000003">
    <property type="protein sequence ID" value="SCX19223.1"/>
    <property type="molecule type" value="Genomic_DNA"/>
</dbReference>
<keyword evidence="1 3" id="KW-0378">Hydrolase</keyword>
<dbReference type="Proteomes" id="UP000187891">
    <property type="component" value="Unassembled WGS sequence"/>
</dbReference>
<organism evidence="3 4">
    <name type="scientific">Agrobacterium rosae</name>
    <dbReference type="NCBI Taxonomy" id="1972867"/>
    <lineage>
        <taxon>Bacteria</taxon>
        <taxon>Pseudomonadati</taxon>
        <taxon>Pseudomonadota</taxon>
        <taxon>Alphaproteobacteria</taxon>
        <taxon>Hyphomicrobiales</taxon>
        <taxon>Rhizobiaceae</taxon>
        <taxon>Rhizobium/Agrobacterium group</taxon>
        <taxon>Agrobacterium</taxon>
    </lineage>
</organism>
<dbReference type="AlphaFoldDB" id="A0A1R3TIH5"/>
<dbReference type="RefSeq" id="WP_077119380.1">
    <property type="nucleotide sequence ID" value="NZ_FMUE01000003.1"/>
</dbReference>
<dbReference type="Gene3D" id="3.40.50.1820">
    <property type="entry name" value="alpha/beta hydrolase"/>
    <property type="match status" value="1"/>
</dbReference>
<dbReference type="STRING" id="1907666.DSM25559_1815"/>
<dbReference type="InterPro" id="IPR000073">
    <property type="entry name" value="AB_hydrolase_1"/>
</dbReference>
<evidence type="ECO:0000313" key="4">
    <source>
        <dbReference type="Proteomes" id="UP000187891"/>
    </source>
</evidence>
<dbReference type="InterPro" id="IPR029058">
    <property type="entry name" value="AB_hydrolase_fold"/>
</dbReference>
<protein>
    <submittedName>
        <fullName evidence="3">Soluble epoxide hydrolase</fullName>
        <ecNumber evidence="3">3.3.2.10</ecNumber>
    </submittedName>
</protein>
<reference evidence="4" key="1">
    <citation type="submission" date="2016-10" db="EMBL/GenBank/DDBJ databases">
        <authorList>
            <person name="Wibberg D."/>
        </authorList>
    </citation>
    <scope>NUCLEOTIDE SEQUENCE [LARGE SCALE GENOMIC DNA]</scope>
</reference>
<name>A0A1R3TIH5_9HYPH</name>
<dbReference type="PRINTS" id="PR00111">
    <property type="entry name" value="ABHYDROLASE"/>
</dbReference>
<gene>
    <name evidence="3" type="ORF">DSM25559_1815</name>
</gene>
<proteinExistence type="predicted"/>
<dbReference type="Pfam" id="PF00561">
    <property type="entry name" value="Abhydrolase_1"/>
    <property type="match status" value="1"/>
</dbReference>
<dbReference type="GO" id="GO:0004301">
    <property type="term" value="F:epoxide hydrolase activity"/>
    <property type="evidence" value="ECO:0007669"/>
    <property type="project" value="UniProtKB-EC"/>
</dbReference>
<dbReference type="InterPro" id="IPR000639">
    <property type="entry name" value="Epox_hydrolase-like"/>
</dbReference>
<dbReference type="EC" id="3.3.2.10" evidence="3"/>
<feature type="domain" description="AB hydrolase-1" evidence="2">
    <location>
        <begin position="22"/>
        <end position="301"/>
    </location>
</feature>
<evidence type="ECO:0000256" key="1">
    <source>
        <dbReference type="ARBA" id="ARBA00022801"/>
    </source>
</evidence>
<accession>A0A1R3TIH5</accession>
<dbReference type="PRINTS" id="PR00412">
    <property type="entry name" value="EPOXHYDRLASE"/>
</dbReference>